<evidence type="ECO:0000256" key="2">
    <source>
        <dbReference type="SAM" id="MobiDB-lite"/>
    </source>
</evidence>
<feature type="region of interest" description="Disordered" evidence="2">
    <location>
        <begin position="229"/>
        <end position="274"/>
    </location>
</feature>
<name>A0AAD3N6E3_LATJO</name>
<dbReference type="InterPro" id="IPR000195">
    <property type="entry name" value="Rab-GAP-TBC_dom"/>
</dbReference>
<accession>A0AAD3N6E3</accession>
<feature type="compositionally biased region" description="Basic and acidic residues" evidence="2">
    <location>
        <begin position="175"/>
        <end position="191"/>
    </location>
</feature>
<dbReference type="FunFam" id="1.10.8.270:FF:000008">
    <property type="entry name" value="Putative TBC1 domain family member 14"/>
    <property type="match status" value="1"/>
</dbReference>
<dbReference type="GO" id="GO:0016192">
    <property type="term" value="P:vesicle-mediated transport"/>
    <property type="evidence" value="ECO:0007669"/>
    <property type="project" value="UniProtKB-ARBA"/>
</dbReference>
<comment type="caution">
    <text evidence="4">The sequence shown here is derived from an EMBL/GenBank/DDBJ whole genome shotgun (WGS) entry which is preliminary data.</text>
</comment>
<dbReference type="PANTHER" id="PTHR47219">
    <property type="entry name" value="RAB GTPASE-ACTIVATING PROTEIN 1-LIKE"/>
    <property type="match status" value="1"/>
</dbReference>
<sequence>MWPEPLLQSSPVTAEDDNGPTDRLSAGLKAPCPGMKLRSSPRSVHRRRGAAARFVSAERRRQELRREETFIFYVSDRKCACCGRWGEMERTDDGSSATVRNPASSADVITGGQQVTCSGEGEDITCAHHCNPEGPIRSCSDVTETGDHHGAGLNITDDVTSTSHTDRTSSCSDSKASRTEGSKVNPRHELDGLCGDGAMASDSGSQDRDVTFDLSEVGSDDEEAFVREELRAGQSTPPTTATPRSSNTFECGRRQSAPSKLGQDDGGGLGSELQSRRPGIVEYFSSRKQRSVSHCVPGWKLFGKVPPRQSPSKQARIIQQEFEARSSPTHHAMGQQSRRKVEFEPLSTTALILEDRPPNLPAKSADEAQRHRQQYEQMVAGAKRRELKEAQRRQQQREERFRQEEVIANATLVWNQNILPHWDSMKSSRRARDLWWGGLPPSVRGRVWSLAIGNELNVTAELYEIFLSRAREKRRELSETESVDAASLSDRESSLELITRDISRTFPSLCVFQKGGPYHDLLQSILGAYACHRPDVGYVQGMSSIAAVLILNMDEIEAFVSFSNLMNRPCQLAFYRVDHQLMFKYFGAFQVFLEETLPRLFLYFQSLGLTPDLYLMDWILSLYTKPLPLDVACRVWDVFFRDGEEFLFRTALGILRLYQDVLLHMDLISIAQFLSHLPDEELLSDRLFTCISATPMLSGNRKWSQVLSSCRDSERSGS</sequence>
<keyword evidence="1" id="KW-0175">Coiled coil</keyword>
<protein>
    <submittedName>
        <fullName evidence="4">TBC1 domain family member 12-like isoform X1</fullName>
    </submittedName>
</protein>
<dbReference type="InterPro" id="IPR035969">
    <property type="entry name" value="Rab-GAP_TBC_sf"/>
</dbReference>
<dbReference type="AlphaFoldDB" id="A0AAD3N6E3"/>
<dbReference type="FunFam" id="1.10.472.80:FF:000006">
    <property type="entry name" value="TBC1 domain family member 14"/>
    <property type="match status" value="1"/>
</dbReference>
<feature type="coiled-coil region" evidence="1">
    <location>
        <begin position="365"/>
        <end position="404"/>
    </location>
</feature>
<feature type="region of interest" description="Disordered" evidence="2">
    <location>
        <begin position="150"/>
        <end position="210"/>
    </location>
</feature>
<dbReference type="InterPro" id="IPR050302">
    <property type="entry name" value="Rab_GAP_TBC_domain"/>
</dbReference>
<dbReference type="GO" id="GO:0005773">
    <property type="term" value="C:vacuole"/>
    <property type="evidence" value="ECO:0007669"/>
    <property type="project" value="UniProtKB-ARBA"/>
</dbReference>
<dbReference type="Gene3D" id="1.10.472.80">
    <property type="entry name" value="Ypt/Rab-GAP domain of gyp1p, domain 3"/>
    <property type="match status" value="1"/>
</dbReference>
<dbReference type="GO" id="GO:0031410">
    <property type="term" value="C:cytoplasmic vesicle"/>
    <property type="evidence" value="ECO:0007669"/>
    <property type="project" value="UniProtKB-ARBA"/>
</dbReference>
<dbReference type="FunFam" id="1.10.10.750:FF:000005">
    <property type="entry name" value="TBC1 domain family member 14"/>
    <property type="match status" value="1"/>
</dbReference>
<proteinExistence type="predicted"/>
<dbReference type="Gene3D" id="1.10.8.270">
    <property type="entry name" value="putative rabgap domain of human tbc1 domain family member 14 like domains"/>
    <property type="match status" value="1"/>
</dbReference>
<reference evidence="4" key="1">
    <citation type="submission" date="2022-08" db="EMBL/GenBank/DDBJ databases">
        <title>Genome sequencing of akame (Lates japonicus).</title>
        <authorList>
            <person name="Hashiguchi Y."/>
            <person name="Takahashi H."/>
        </authorList>
    </citation>
    <scope>NUCLEOTIDE SEQUENCE</scope>
    <source>
        <strain evidence="4">Kochi</strain>
    </source>
</reference>
<keyword evidence="5" id="KW-1185">Reference proteome</keyword>
<evidence type="ECO:0000313" key="4">
    <source>
        <dbReference type="EMBL" id="GLD68652.1"/>
    </source>
</evidence>
<dbReference type="GO" id="GO:0031267">
    <property type="term" value="F:small GTPase binding"/>
    <property type="evidence" value="ECO:0007669"/>
    <property type="project" value="TreeGrafter"/>
</dbReference>
<feature type="compositionally biased region" description="Polar residues" evidence="2">
    <location>
        <begin position="157"/>
        <end position="174"/>
    </location>
</feature>
<dbReference type="PROSITE" id="PS50086">
    <property type="entry name" value="TBC_RABGAP"/>
    <property type="match status" value="1"/>
</dbReference>
<evidence type="ECO:0000313" key="5">
    <source>
        <dbReference type="Proteomes" id="UP001279410"/>
    </source>
</evidence>
<organism evidence="4 5">
    <name type="scientific">Lates japonicus</name>
    <name type="common">Japanese lates</name>
    <dbReference type="NCBI Taxonomy" id="270547"/>
    <lineage>
        <taxon>Eukaryota</taxon>
        <taxon>Metazoa</taxon>
        <taxon>Chordata</taxon>
        <taxon>Craniata</taxon>
        <taxon>Vertebrata</taxon>
        <taxon>Euteleostomi</taxon>
        <taxon>Actinopterygii</taxon>
        <taxon>Neopterygii</taxon>
        <taxon>Teleostei</taxon>
        <taxon>Neoteleostei</taxon>
        <taxon>Acanthomorphata</taxon>
        <taxon>Carangaria</taxon>
        <taxon>Carangaria incertae sedis</taxon>
        <taxon>Centropomidae</taxon>
        <taxon>Lates</taxon>
    </lineage>
</organism>
<dbReference type="SUPFAM" id="SSF47923">
    <property type="entry name" value="Ypt/Rab-GAP domain of gyp1p"/>
    <property type="match status" value="2"/>
</dbReference>
<gene>
    <name evidence="4" type="ORF">AKAME5_001996500</name>
</gene>
<evidence type="ECO:0000259" key="3">
    <source>
        <dbReference type="PROSITE" id="PS50086"/>
    </source>
</evidence>
<feature type="region of interest" description="Disordered" evidence="2">
    <location>
        <begin position="1"/>
        <end position="48"/>
    </location>
</feature>
<evidence type="ECO:0000256" key="1">
    <source>
        <dbReference type="SAM" id="Coils"/>
    </source>
</evidence>
<dbReference type="Proteomes" id="UP001279410">
    <property type="component" value="Unassembled WGS sequence"/>
</dbReference>
<dbReference type="PANTHER" id="PTHR47219:SF15">
    <property type="entry name" value="TBC1 DOMAIN FAMILY MEMBER 12 ISOFORM X1"/>
    <property type="match status" value="1"/>
</dbReference>
<dbReference type="SMART" id="SM00164">
    <property type="entry name" value="TBC"/>
    <property type="match status" value="1"/>
</dbReference>
<feature type="domain" description="Rab-GAP TBC" evidence="3">
    <location>
        <begin position="438"/>
        <end position="643"/>
    </location>
</feature>
<dbReference type="EMBL" id="BRZM01000144">
    <property type="protein sequence ID" value="GLD68652.1"/>
    <property type="molecule type" value="Genomic_DNA"/>
</dbReference>
<feature type="compositionally biased region" description="Low complexity" evidence="2">
    <location>
        <begin position="235"/>
        <end position="248"/>
    </location>
</feature>
<dbReference type="Pfam" id="PF00566">
    <property type="entry name" value="RabGAP-TBC"/>
    <property type="match status" value="1"/>
</dbReference>
<dbReference type="GO" id="GO:0005096">
    <property type="term" value="F:GTPase activator activity"/>
    <property type="evidence" value="ECO:0007669"/>
    <property type="project" value="TreeGrafter"/>
</dbReference>
<dbReference type="Gene3D" id="1.10.10.750">
    <property type="entry name" value="Ypt/Rab-GAP domain of gyp1p, domain 1"/>
    <property type="match status" value="1"/>
</dbReference>